<dbReference type="GO" id="GO:1902201">
    <property type="term" value="P:negative regulation of bacterial-type flagellum-dependent cell motility"/>
    <property type="evidence" value="ECO:0007669"/>
    <property type="project" value="TreeGrafter"/>
</dbReference>
<dbReference type="InterPro" id="IPR000160">
    <property type="entry name" value="GGDEF_dom"/>
</dbReference>
<dbReference type="PROSITE" id="PS50110">
    <property type="entry name" value="RESPONSE_REGULATORY"/>
    <property type="match status" value="1"/>
</dbReference>
<comment type="catalytic activity">
    <reaction evidence="3">
        <text>2 GTP = 3',3'-c-di-GMP + 2 diphosphate</text>
        <dbReference type="Rhea" id="RHEA:24898"/>
        <dbReference type="ChEBI" id="CHEBI:33019"/>
        <dbReference type="ChEBI" id="CHEBI:37565"/>
        <dbReference type="ChEBI" id="CHEBI:58805"/>
        <dbReference type="EC" id="2.7.7.65"/>
    </reaction>
</comment>
<dbReference type="SMART" id="SM00448">
    <property type="entry name" value="REC"/>
    <property type="match status" value="1"/>
</dbReference>
<sequence>MVVNSEQQSVLVVDDSQDIHALVGARLKSERVNLLHAYDAEEGLNIARENLPDLILLDLDMPGTDGLTLCRLLKNQDELVHIPVIFLTATLDVDTKVKAFELGAVDYVTKPFDAIELKARVRAALKTKGYHDLLTTKARIDALSGLWNRGYLSEQLSAELSLWHRHGQPVSLLMMDIDHFKAINDTHGHPFGDLVIQRIGRVINRLSRESDVACRYGGEEFAMILRDTPAPGATVIAKRLRREIAALEFTAGRETVSPTMSIGVAGSDQFDEVAELSGQQLVEAADQALYRAKDTGRNRVVCR</sequence>
<organism evidence="7 8">
    <name type="scientific">Halomonas stenophila</name>
    <dbReference type="NCBI Taxonomy" id="795312"/>
    <lineage>
        <taxon>Bacteria</taxon>
        <taxon>Pseudomonadati</taxon>
        <taxon>Pseudomonadota</taxon>
        <taxon>Gammaproteobacteria</taxon>
        <taxon>Oceanospirillales</taxon>
        <taxon>Halomonadaceae</taxon>
        <taxon>Halomonas</taxon>
    </lineage>
</organism>
<keyword evidence="8" id="KW-1185">Reference proteome</keyword>
<dbReference type="Pfam" id="PF00072">
    <property type="entry name" value="Response_reg"/>
    <property type="match status" value="1"/>
</dbReference>
<evidence type="ECO:0000256" key="3">
    <source>
        <dbReference type="ARBA" id="ARBA00034247"/>
    </source>
</evidence>
<dbReference type="InterPro" id="IPR029787">
    <property type="entry name" value="Nucleotide_cyclase"/>
</dbReference>
<evidence type="ECO:0000256" key="4">
    <source>
        <dbReference type="PROSITE-ProRule" id="PRU00169"/>
    </source>
</evidence>
<dbReference type="InterPro" id="IPR011006">
    <property type="entry name" value="CheY-like_superfamily"/>
</dbReference>
<dbReference type="PANTHER" id="PTHR45138">
    <property type="entry name" value="REGULATORY COMPONENTS OF SENSORY TRANSDUCTION SYSTEM"/>
    <property type="match status" value="1"/>
</dbReference>
<evidence type="ECO:0000256" key="2">
    <source>
        <dbReference type="ARBA" id="ARBA00012528"/>
    </source>
</evidence>
<dbReference type="InterPro" id="IPR043128">
    <property type="entry name" value="Rev_trsase/Diguanyl_cyclase"/>
</dbReference>
<feature type="domain" description="Response regulatory" evidence="5">
    <location>
        <begin position="9"/>
        <end position="125"/>
    </location>
</feature>
<keyword evidence="4" id="KW-0597">Phosphoprotein</keyword>
<feature type="domain" description="GGDEF" evidence="6">
    <location>
        <begin position="168"/>
        <end position="303"/>
    </location>
</feature>
<dbReference type="SMART" id="SM00267">
    <property type="entry name" value="GGDEF"/>
    <property type="match status" value="1"/>
</dbReference>
<evidence type="ECO:0000259" key="6">
    <source>
        <dbReference type="PROSITE" id="PS50887"/>
    </source>
</evidence>
<dbReference type="EC" id="2.7.7.65" evidence="2"/>
<dbReference type="InterPro" id="IPR001789">
    <property type="entry name" value="Sig_transdc_resp-reg_receiver"/>
</dbReference>
<dbReference type="EMBL" id="JACHXR010000015">
    <property type="protein sequence ID" value="MBB3232809.1"/>
    <property type="molecule type" value="Genomic_DNA"/>
</dbReference>
<accession>A0A7W5HMP1</accession>
<dbReference type="CDD" id="cd01949">
    <property type="entry name" value="GGDEF"/>
    <property type="match status" value="1"/>
</dbReference>
<dbReference type="GO" id="GO:0052621">
    <property type="term" value="F:diguanylate cyclase activity"/>
    <property type="evidence" value="ECO:0007669"/>
    <property type="project" value="UniProtKB-EC"/>
</dbReference>
<dbReference type="PROSITE" id="PS50887">
    <property type="entry name" value="GGDEF"/>
    <property type="match status" value="1"/>
</dbReference>
<dbReference type="InterPro" id="IPR050469">
    <property type="entry name" value="Diguanylate_Cyclase"/>
</dbReference>
<proteinExistence type="predicted"/>
<dbReference type="Gene3D" id="3.30.70.270">
    <property type="match status" value="1"/>
</dbReference>
<dbReference type="Gene3D" id="3.40.50.2300">
    <property type="match status" value="1"/>
</dbReference>
<dbReference type="Proteomes" id="UP000518892">
    <property type="component" value="Unassembled WGS sequence"/>
</dbReference>
<comment type="cofactor">
    <cofactor evidence="1">
        <name>Mg(2+)</name>
        <dbReference type="ChEBI" id="CHEBI:18420"/>
    </cofactor>
</comment>
<dbReference type="GO" id="GO:0005886">
    <property type="term" value="C:plasma membrane"/>
    <property type="evidence" value="ECO:0007669"/>
    <property type="project" value="TreeGrafter"/>
</dbReference>
<name>A0A7W5HMP1_9GAMM</name>
<feature type="modified residue" description="4-aspartylphosphate" evidence="4">
    <location>
        <position position="58"/>
    </location>
</feature>
<evidence type="ECO:0000313" key="7">
    <source>
        <dbReference type="EMBL" id="MBB3232809.1"/>
    </source>
</evidence>
<dbReference type="RefSeq" id="WP_183385234.1">
    <property type="nucleotide sequence ID" value="NZ_JACHXR010000015.1"/>
</dbReference>
<dbReference type="GO" id="GO:0000160">
    <property type="term" value="P:phosphorelay signal transduction system"/>
    <property type="evidence" value="ECO:0007669"/>
    <property type="project" value="InterPro"/>
</dbReference>
<evidence type="ECO:0000313" key="8">
    <source>
        <dbReference type="Proteomes" id="UP000518892"/>
    </source>
</evidence>
<gene>
    <name evidence="7" type="ORF">FHR97_003687</name>
</gene>
<dbReference type="PANTHER" id="PTHR45138:SF9">
    <property type="entry name" value="DIGUANYLATE CYCLASE DGCM-RELATED"/>
    <property type="match status" value="1"/>
</dbReference>
<dbReference type="GO" id="GO:0043709">
    <property type="term" value="P:cell adhesion involved in single-species biofilm formation"/>
    <property type="evidence" value="ECO:0007669"/>
    <property type="project" value="TreeGrafter"/>
</dbReference>
<comment type="caution">
    <text evidence="7">The sequence shown here is derived from an EMBL/GenBank/DDBJ whole genome shotgun (WGS) entry which is preliminary data.</text>
</comment>
<protein>
    <recommendedName>
        <fullName evidence="2">diguanylate cyclase</fullName>
        <ecNumber evidence="2">2.7.7.65</ecNumber>
    </recommendedName>
</protein>
<dbReference type="FunFam" id="3.30.70.270:FF:000001">
    <property type="entry name" value="Diguanylate cyclase domain protein"/>
    <property type="match status" value="1"/>
</dbReference>
<dbReference type="NCBIfam" id="TIGR00254">
    <property type="entry name" value="GGDEF"/>
    <property type="match status" value="1"/>
</dbReference>
<dbReference type="SUPFAM" id="SSF52172">
    <property type="entry name" value="CheY-like"/>
    <property type="match status" value="1"/>
</dbReference>
<dbReference type="SUPFAM" id="SSF55073">
    <property type="entry name" value="Nucleotide cyclase"/>
    <property type="match status" value="1"/>
</dbReference>
<dbReference type="AlphaFoldDB" id="A0A7W5HMP1"/>
<reference evidence="7 8" key="1">
    <citation type="submission" date="2020-08" db="EMBL/GenBank/DDBJ databases">
        <title>Genomic Encyclopedia of Type Strains, Phase III (KMG-III): the genomes of soil and plant-associated and newly described type strains.</title>
        <authorList>
            <person name="Whitman W."/>
        </authorList>
    </citation>
    <scope>NUCLEOTIDE SEQUENCE [LARGE SCALE GENOMIC DNA]</scope>
    <source>
        <strain evidence="7 8">CECT 7744</strain>
    </source>
</reference>
<dbReference type="Pfam" id="PF00990">
    <property type="entry name" value="GGDEF"/>
    <property type="match status" value="1"/>
</dbReference>
<evidence type="ECO:0000256" key="1">
    <source>
        <dbReference type="ARBA" id="ARBA00001946"/>
    </source>
</evidence>
<evidence type="ECO:0000259" key="5">
    <source>
        <dbReference type="PROSITE" id="PS50110"/>
    </source>
</evidence>